<evidence type="ECO:0000256" key="2">
    <source>
        <dbReference type="ARBA" id="ARBA00022737"/>
    </source>
</evidence>
<evidence type="ECO:0000313" key="8">
    <source>
        <dbReference type="Proteomes" id="UP000001307"/>
    </source>
</evidence>
<evidence type="ECO:0000313" key="7">
    <source>
        <dbReference type="EMBL" id="CBY38581.1"/>
    </source>
</evidence>
<dbReference type="Proteomes" id="UP000001307">
    <property type="component" value="Unassembled WGS sequence"/>
</dbReference>
<dbReference type="PANTHER" id="PTHR24112">
    <property type="entry name" value="LEUCINE-RICH REPEAT, ISOFORM F-RELATED"/>
    <property type="match status" value="1"/>
</dbReference>
<dbReference type="Gene3D" id="3.80.10.10">
    <property type="entry name" value="Ribonuclease Inhibitor"/>
    <property type="match status" value="1"/>
</dbReference>
<dbReference type="PANTHER" id="PTHR24112:SF9">
    <property type="entry name" value="PROTEIN PHOSPHATASE 1 REGULATORY SUBUNIT 37"/>
    <property type="match status" value="1"/>
</dbReference>
<evidence type="ECO:0000313" key="6">
    <source>
        <dbReference type="EMBL" id="CBY24602.1"/>
    </source>
</evidence>
<dbReference type="AlphaFoldDB" id="E4XIR8"/>
<keyword evidence="2" id="KW-0677">Repeat</keyword>
<protein>
    <recommendedName>
        <fullName evidence="4">Protein phosphatase 1 regulatory subunit 37</fullName>
    </recommendedName>
    <alternativeName>
        <fullName evidence="5">Leucine-rich repeat-containing protein 68</fullName>
    </alternativeName>
</protein>
<accession>E4XIR8</accession>
<dbReference type="Pfam" id="PF13516">
    <property type="entry name" value="LRR_6"/>
    <property type="match status" value="2"/>
</dbReference>
<organism evidence="6">
    <name type="scientific">Oikopleura dioica</name>
    <name type="common">Tunicate</name>
    <dbReference type="NCBI Taxonomy" id="34765"/>
    <lineage>
        <taxon>Eukaryota</taxon>
        <taxon>Metazoa</taxon>
        <taxon>Chordata</taxon>
        <taxon>Tunicata</taxon>
        <taxon>Appendicularia</taxon>
        <taxon>Copelata</taxon>
        <taxon>Oikopleuridae</taxon>
        <taxon>Oikopleura</taxon>
    </lineage>
</organism>
<dbReference type="Proteomes" id="UP000011014">
    <property type="component" value="Unassembled WGS sequence"/>
</dbReference>
<evidence type="ECO:0000256" key="1">
    <source>
        <dbReference type="ARBA" id="ARBA00022614"/>
    </source>
</evidence>
<keyword evidence="1" id="KW-0433">Leucine-rich repeat</keyword>
<dbReference type="SUPFAM" id="SSF52047">
    <property type="entry name" value="RNI-like"/>
    <property type="match status" value="1"/>
</dbReference>
<evidence type="ECO:0000256" key="3">
    <source>
        <dbReference type="ARBA" id="ARBA00038315"/>
    </source>
</evidence>
<dbReference type="OrthoDB" id="272549at2759"/>
<proteinExistence type="inferred from homology"/>
<gene>
    <name evidence="6" type="ORF">GSOID_T00012493001</name>
    <name evidence="7" type="ORF">GSOID_T00032533001</name>
</gene>
<evidence type="ECO:0000256" key="4">
    <source>
        <dbReference type="ARBA" id="ARBA00040684"/>
    </source>
</evidence>
<evidence type="ECO:0000256" key="5">
    <source>
        <dbReference type="ARBA" id="ARBA00041209"/>
    </source>
</evidence>
<dbReference type="InterPro" id="IPR051279">
    <property type="entry name" value="PP1-Reg/Actin-Interact_Protein"/>
</dbReference>
<dbReference type="InterPro" id="IPR032675">
    <property type="entry name" value="LRR_dom_sf"/>
</dbReference>
<name>E4XIR8_OIKDI</name>
<dbReference type="InterPro" id="IPR001611">
    <property type="entry name" value="Leu-rich_rpt"/>
</dbReference>
<keyword evidence="8" id="KW-1185">Reference proteome</keyword>
<dbReference type="InParanoid" id="E4XIR8"/>
<comment type="similarity">
    <text evidence="3">Belongs to the PPP1R37 family.</text>
</comment>
<sequence length="300" mass="33233">MSIAKRYAEFAGDEVNKALLEFLSNDAFDQYALDLVLDKKIVQLDDQQFEWLLSALADRASSLSSIVLRYHNITDKSLQLLSQQLPLLKSLLTIDVLGCNIAGEAVPDLLNSISSSNVRILILSGNHLDKDVGIRIGEELAYCPLKILEMADCGLTSKGLISIFKHIVSENCQIRKLDISGCEQFTPEQYICEHIEYALQQCPKLERLHLRKVGLRDYGLTRVIEGVTKSPNMKYLDVAANKLSRDAAKIVTPCTRTLETIDLSNNNIDNEGGVTLAKNLIEPGCTIHTLGLTSCNIEEA</sequence>
<dbReference type="EMBL" id="FN653056">
    <property type="protein sequence ID" value="CBY24602.1"/>
    <property type="molecule type" value="Genomic_DNA"/>
</dbReference>
<dbReference type="EMBL" id="FN655264">
    <property type="protein sequence ID" value="CBY38581.1"/>
    <property type="molecule type" value="Genomic_DNA"/>
</dbReference>
<reference evidence="6" key="1">
    <citation type="journal article" date="2010" name="Science">
        <title>Plasticity of animal genome architecture unmasked by rapid evolution of a pelagic tunicate.</title>
        <authorList>
            <person name="Denoeud F."/>
            <person name="Henriet S."/>
            <person name="Mungpakdee S."/>
            <person name="Aury J.M."/>
            <person name="Da Silva C."/>
            <person name="Brinkmann H."/>
            <person name="Mikhaleva J."/>
            <person name="Olsen L.C."/>
            <person name="Jubin C."/>
            <person name="Canestro C."/>
            <person name="Bouquet J.M."/>
            <person name="Danks G."/>
            <person name="Poulain J."/>
            <person name="Campsteijn C."/>
            <person name="Adamski M."/>
            <person name="Cross I."/>
            <person name="Yadetie F."/>
            <person name="Muffato M."/>
            <person name="Louis A."/>
            <person name="Butcher S."/>
            <person name="Tsagkogeorga G."/>
            <person name="Konrad A."/>
            <person name="Singh S."/>
            <person name="Jensen M.F."/>
            <person name="Cong E.H."/>
            <person name="Eikeseth-Otteraa H."/>
            <person name="Noel B."/>
            <person name="Anthouard V."/>
            <person name="Porcel B.M."/>
            <person name="Kachouri-Lafond R."/>
            <person name="Nishino A."/>
            <person name="Ugolini M."/>
            <person name="Chourrout P."/>
            <person name="Nishida H."/>
            <person name="Aasland R."/>
            <person name="Huzurbazar S."/>
            <person name="Westhof E."/>
            <person name="Delsuc F."/>
            <person name="Lehrach H."/>
            <person name="Reinhardt R."/>
            <person name="Weissenbach J."/>
            <person name="Roy S.W."/>
            <person name="Artiguenave F."/>
            <person name="Postlethwait J.H."/>
            <person name="Manak J.R."/>
            <person name="Thompson E.M."/>
            <person name="Jaillon O."/>
            <person name="Du Pasquier L."/>
            <person name="Boudinot P."/>
            <person name="Liberles D.A."/>
            <person name="Volff J.N."/>
            <person name="Philippe H."/>
            <person name="Lenhard B."/>
            <person name="Roest Crollius H."/>
            <person name="Wincker P."/>
            <person name="Chourrout D."/>
        </authorList>
    </citation>
    <scope>NUCLEOTIDE SEQUENCE [LARGE SCALE GENOMIC DNA]</scope>
</reference>